<dbReference type="Proteomes" id="UP000297245">
    <property type="component" value="Unassembled WGS sequence"/>
</dbReference>
<reference evidence="1 2" key="1">
    <citation type="journal article" date="2019" name="Nat. Ecol. Evol.">
        <title>Megaphylogeny resolves global patterns of mushroom evolution.</title>
        <authorList>
            <person name="Varga T."/>
            <person name="Krizsan K."/>
            <person name="Foldi C."/>
            <person name="Dima B."/>
            <person name="Sanchez-Garcia M."/>
            <person name="Sanchez-Ramirez S."/>
            <person name="Szollosi G.J."/>
            <person name="Szarkandi J.G."/>
            <person name="Papp V."/>
            <person name="Albert L."/>
            <person name="Andreopoulos W."/>
            <person name="Angelini C."/>
            <person name="Antonin V."/>
            <person name="Barry K.W."/>
            <person name="Bougher N.L."/>
            <person name="Buchanan P."/>
            <person name="Buyck B."/>
            <person name="Bense V."/>
            <person name="Catcheside P."/>
            <person name="Chovatia M."/>
            <person name="Cooper J."/>
            <person name="Damon W."/>
            <person name="Desjardin D."/>
            <person name="Finy P."/>
            <person name="Geml J."/>
            <person name="Haridas S."/>
            <person name="Hughes K."/>
            <person name="Justo A."/>
            <person name="Karasinski D."/>
            <person name="Kautmanova I."/>
            <person name="Kiss B."/>
            <person name="Kocsube S."/>
            <person name="Kotiranta H."/>
            <person name="LaButti K.M."/>
            <person name="Lechner B.E."/>
            <person name="Liimatainen K."/>
            <person name="Lipzen A."/>
            <person name="Lukacs Z."/>
            <person name="Mihaltcheva S."/>
            <person name="Morgado L.N."/>
            <person name="Niskanen T."/>
            <person name="Noordeloos M.E."/>
            <person name="Ohm R.A."/>
            <person name="Ortiz-Santana B."/>
            <person name="Ovrebo C."/>
            <person name="Racz N."/>
            <person name="Riley R."/>
            <person name="Savchenko A."/>
            <person name="Shiryaev A."/>
            <person name="Soop K."/>
            <person name="Spirin V."/>
            <person name="Szebenyi C."/>
            <person name="Tomsovsky M."/>
            <person name="Tulloss R.E."/>
            <person name="Uehling J."/>
            <person name="Grigoriev I.V."/>
            <person name="Vagvolgyi C."/>
            <person name="Papp T."/>
            <person name="Martin F.M."/>
            <person name="Miettinen O."/>
            <person name="Hibbett D.S."/>
            <person name="Nagy L.G."/>
        </authorList>
    </citation>
    <scope>NUCLEOTIDE SEQUENCE [LARGE SCALE GENOMIC DNA]</scope>
    <source>
        <strain evidence="1 2">CBS 962.96</strain>
    </source>
</reference>
<name>A0A4S8M6Z8_DENBC</name>
<protein>
    <submittedName>
        <fullName evidence="1">Uncharacterized protein</fullName>
    </submittedName>
</protein>
<dbReference type="AlphaFoldDB" id="A0A4S8M6Z8"/>
<evidence type="ECO:0000313" key="2">
    <source>
        <dbReference type="Proteomes" id="UP000297245"/>
    </source>
</evidence>
<accession>A0A4S8M6Z8</accession>
<keyword evidence="2" id="KW-1185">Reference proteome</keyword>
<sequence>MYQLQWQNKTWDPSIKNERTYHLWRNRETLTQISFNSLKNFDTVQKKNYSVVTEAELWRDTSWASARQLGNEDGLPAHRTGKEKVINCEENGRGHNKDDREMVMS</sequence>
<gene>
    <name evidence="1" type="ORF">K435DRAFT_795997</name>
</gene>
<organism evidence="1 2">
    <name type="scientific">Dendrothele bispora (strain CBS 962.96)</name>
    <dbReference type="NCBI Taxonomy" id="1314807"/>
    <lineage>
        <taxon>Eukaryota</taxon>
        <taxon>Fungi</taxon>
        <taxon>Dikarya</taxon>
        <taxon>Basidiomycota</taxon>
        <taxon>Agaricomycotina</taxon>
        <taxon>Agaricomycetes</taxon>
        <taxon>Agaricomycetidae</taxon>
        <taxon>Agaricales</taxon>
        <taxon>Agaricales incertae sedis</taxon>
        <taxon>Dendrothele</taxon>
    </lineage>
</organism>
<evidence type="ECO:0000313" key="1">
    <source>
        <dbReference type="EMBL" id="THU98089.1"/>
    </source>
</evidence>
<dbReference type="EMBL" id="ML179143">
    <property type="protein sequence ID" value="THU98089.1"/>
    <property type="molecule type" value="Genomic_DNA"/>
</dbReference>
<proteinExistence type="predicted"/>